<feature type="binding site" evidence="2">
    <location>
        <position position="36"/>
    </location>
    <ligand>
        <name>Mg(2+)</name>
        <dbReference type="ChEBI" id="CHEBI:18420"/>
        <label>3</label>
    </ligand>
</feature>
<dbReference type="CDD" id="cd02194">
    <property type="entry name" value="ThiL"/>
    <property type="match status" value="1"/>
</dbReference>
<feature type="binding site" evidence="2">
    <location>
        <position position="227"/>
    </location>
    <ligand>
        <name>Mg(2+)</name>
        <dbReference type="ChEBI" id="CHEBI:18420"/>
        <label>3</label>
    </ligand>
</feature>
<comment type="pathway">
    <text evidence="2">Cofactor biosynthesis; thiamine diphosphate biosynthesis; thiamine diphosphate from thiamine phosphate: step 1/1.</text>
</comment>
<dbReference type="GO" id="GO:0000287">
    <property type="term" value="F:magnesium ion binding"/>
    <property type="evidence" value="ECO:0007669"/>
    <property type="project" value="UniProtKB-UniRule"/>
</dbReference>
<dbReference type="AlphaFoldDB" id="A0A3Q9GH35"/>
<keyword evidence="2" id="KW-0460">Magnesium</keyword>
<evidence type="ECO:0000256" key="1">
    <source>
        <dbReference type="ARBA" id="ARBA00022977"/>
    </source>
</evidence>
<feature type="binding site" evidence="2">
    <location>
        <position position="277"/>
    </location>
    <ligand>
        <name>substrate</name>
    </ligand>
</feature>
<reference evidence="5 6" key="1">
    <citation type="submission" date="2018-12" db="EMBL/GenBank/DDBJ databases">
        <title>Persistence of Moraxella catarrhalis in Chronic Obstructive Pulmonary Disease and Regulation of the Hag/MID Adhesin.</title>
        <authorList>
            <person name="Murphy T."/>
            <person name="Zhao X."/>
            <person name="Vyas G."/>
            <person name="Aluvathingal J."/>
            <person name="Nadendla S."/>
            <person name="Tallon L."/>
            <person name="Tettelin H."/>
        </authorList>
    </citation>
    <scope>NUCLEOTIDE SEQUENCE [LARGE SCALE GENOMIC DNA]</scope>
    <source>
        <strain evidence="5 6">46P58B1</strain>
    </source>
</reference>
<keyword evidence="2" id="KW-0067">ATP-binding</keyword>
<dbReference type="InterPro" id="IPR036676">
    <property type="entry name" value="PurM-like_C_sf"/>
</dbReference>
<feature type="binding site" evidence="2">
    <location>
        <begin position="129"/>
        <end position="130"/>
    </location>
    <ligand>
        <name>ATP</name>
        <dbReference type="ChEBI" id="CHEBI:30616"/>
    </ligand>
</feature>
<dbReference type="EC" id="2.7.4.16" evidence="2"/>
<feature type="binding site" evidence="2">
    <location>
        <position position="230"/>
    </location>
    <ligand>
        <name>Mg(2+)</name>
        <dbReference type="ChEBI" id="CHEBI:18420"/>
        <label>5</label>
    </ligand>
</feature>
<name>A0A3Q9GH35_MORCA</name>
<feature type="binding site" evidence="2">
    <location>
        <position position="53"/>
    </location>
    <ligand>
        <name>Mg(2+)</name>
        <dbReference type="ChEBI" id="CHEBI:18420"/>
        <label>2</label>
    </ligand>
</feature>
<feature type="binding site" evidence="2">
    <location>
        <position position="36"/>
    </location>
    <ligand>
        <name>Mg(2+)</name>
        <dbReference type="ChEBI" id="CHEBI:18420"/>
        <label>4</label>
    </ligand>
</feature>
<feature type="binding site" evidence="2">
    <location>
        <position position="130"/>
    </location>
    <ligand>
        <name>Mg(2+)</name>
        <dbReference type="ChEBI" id="CHEBI:18420"/>
        <label>1</label>
    </ligand>
</feature>
<feature type="binding site" evidence="2">
    <location>
        <position position="81"/>
    </location>
    <ligand>
        <name>Mg(2+)</name>
        <dbReference type="ChEBI" id="CHEBI:18420"/>
        <label>4</label>
    </ligand>
</feature>
<comment type="miscellaneous">
    <text evidence="2">Reaction mechanism of ThiL seems to utilize a direct, inline transfer of the gamma-phosphate of ATP to TMP rather than a phosphorylated enzyme intermediate.</text>
</comment>
<feature type="binding site" evidence="2">
    <location>
        <position position="60"/>
    </location>
    <ligand>
        <name>substrate</name>
    </ligand>
</feature>
<feature type="binding site" evidence="2">
    <location>
        <position position="155"/>
    </location>
    <ligand>
        <name>ATP</name>
        <dbReference type="ChEBI" id="CHEBI:30616"/>
    </ligand>
</feature>
<feature type="domain" description="PurM-like C-terminal" evidence="4">
    <location>
        <begin position="160"/>
        <end position="313"/>
    </location>
</feature>
<feature type="binding site" evidence="2">
    <location>
        <position position="229"/>
    </location>
    <ligand>
        <name>ATP</name>
        <dbReference type="ChEBI" id="CHEBI:30616"/>
    </ligand>
</feature>
<feature type="binding site" evidence="2">
    <location>
        <position position="53"/>
    </location>
    <ligand>
        <name>Mg(2+)</name>
        <dbReference type="ChEBI" id="CHEBI:18420"/>
        <label>1</label>
    </ligand>
</feature>
<dbReference type="Pfam" id="PF02769">
    <property type="entry name" value="AIRS_C"/>
    <property type="match status" value="1"/>
</dbReference>
<dbReference type="SUPFAM" id="SSF56042">
    <property type="entry name" value="PurM C-terminal domain-like"/>
    <property type="match status" value="1"/>
</dbReference>
<comment type="similarity">
    <text evidence="2">Belongs to the thiamine-monophosphate kinase family.</text>
</comment>
<dbReference type="Proteomes" id="UP000280228">
    <property type="component" value="Chromosome"/>
</dbReference>
<comment type="catalytic activity">
    <reaction evidence="2">
        <text>thiamine phosphate + ATP = thiamine diphosphate + ADP</text>
        <dbReference type="Rhea" id="RHEA:15913"/>
        <dbReference type="ChEBI" id="CHEBI:30616"/>
        <dbReference type="ChEBI" id="CHEBI:37575"/>
        <dbReference type="ChEBI" id="CHEBI:58937"/>
        <dbReference type="ChEBI" id="CHEBI:456216"/>
        <dbReference type="EC" id="2.7.4.16"/>
    </reaction>
</comment>
<dbReference type="NCBIfam" id="TIGR01379">
    <property type="entry name" value="thiL"/>
    <property type="match status" value="1"/>
</dbReference>
<organism evidence="5 6">
    <name type="scientific">Moraxella catarrhalis</name>
    <name type="common">Branhamella catarrhalis</name>
    <dbReference type="NCBI Taxonomy" id="480"/>
    <lineage>
        <taxon>Bacteria</taxon>
        <taxon>Pseudomonadati</taxon>
        <taxon>Pseudomonadota</taxon>
        <taxon>Gammaproteobacteria</taxon>
        <taxon>Moraxellales</taxon>
        <taxon>Moraxellaceae</taxon>
        <taxon>Moraxella</taxon>
    </lineage>
</organism>
<keyword evidence="2 5" id="KW-0418">Kinase</keyword>
<dbReference type="SUPFAM" id="SSF55326">
    <property type="entry name" value="PurM N-terminal domain-like"/>
    <property type="match status" value="1"/>
</dbReference>
<protein>
    <recommendedName>
        <fullName evidence="2">Thiamine-monophosphate kinase</fullName>
        <shortName evidence="2">TMP kinase</shortName>
        <shortName evidence="2">Thiamine-phosphate kinase</shortName>
        <ecNumber evidence="2">2.7.4.16</ecNumber>
    </recommendedName>
</protein>
<feature type="domain" description="PurM-like N-terminal" evidence="3">
    <location>
        <begin position="34"/>
        <end position="147"/>
    </location>
</feature>
<dbReference type="GO" id="GO:0009228">
    <property type="term" value="P:thiamine biosynthetic process"/>
    <property type="evidence" value="ECO:0007669"/>
    <property type="project" value="UniProtKB-KW"/>
</dbReference>
<evidence type="ECO:0000259" key="3">
    <source>
        <dbReference type="Pfam" id="PF00586"/>
    </source>
</evidence>
<dbReference type="GO" id="GO:0009229">
    <property type="term" value="P:thiamine diphosphate biosynthetic process"/>
    <property type="evidence" value="ECO:0007669"/>
    <property type="project" value="UniProtKB-UniRule"/>
</dbReference>
<evidence type="ECO:0000256" key="2">
    <source>
        <dbReference type="HAMAP-Rule" id="MF_02128"/>
    </source>
</evidence>
<feature type="binding site" evidence="2">
    <location>
        <position position="81"/>
    </location>
    <ligand>
        <name>Mg(2+)</name>
        <dbReference type="ChEBI" id="CHEBI:18420"/>
        <label>3</label>
    </ligand>
</feature>
<evidence type="ECO:0000259" key="4">
    <source>
        <dbReference type="Pfam" id="PF02769"/>
    </source>
</evidence>
<dbReference type="Pfam" id="PF00586">
    <property type="entry name" value="AIRS"/>
    <property type="match status" value="1"/>
</dbReference>
<dbReference type="PANTHER" id="PTHR30270">
    <property type="entry name" value="THIAMINE-MONOPHOSPHATE KINASE"/>
    <property type="match status" value="1"/>
</dbReference>
<accession>A0A3Q9GH35</accession>
<dbReference type="GO" id="GO:0009030">
    <property type="term" value="F:thiamine-phosphate kinase activity"/>
    <property type="evidence" value="ECO:0007669"/>
    <property type="project" value="UniProtKB-UniRule"/>
</dbReference>
<dbReference type="PIRSF" id="PIRSF005303">
    <property type="entry name" value="Thiam_monoph_kin"/>
    <property type="match status" value="1"/>
</dbReference>
<comment type="caution">
    <text evidence="2">Lacks conserved residue(s) required for the propagation of feature annotation.</text>
</comment>
<dbReference type="InterPro" id="IPR036921">
    <property type="entry name" value="PurM-like_N_sf"/>
</dbReference>
<proteinExistence type="inferred from homology"/>
<evidence type="ECO:0000313" key="6">
    <source>
        <dbReference type="Proteomes" id="UP000280228"/>
    </source>
</evidence>
<dbReference type="Gene3D" id="3.90.650.10">
    <property type="entry name" value="PurM-like C-terminal domain"/>
    <property type="match status" value="1"/>
</dbReference>
<keyword evidence="2 5" id="KW-0808">Transferase</keyword>
<comment type="function">
    <text evidence="2">Catalyzes the ATP-dependent phosphorylation of thiamine-monophosphate (TMP) to form thiamine-pyrophosphate (TPP), the active form of vitamin B1.</text>
</comment>
<evidence type="ECO:0000313" key="5">
    <source>
        <dbReference type="EMBL" id="AZQ93180.1"/>
    </source>
</evidence>
<keyword evidence="1 2" id="KW-0784">Thiamine biosynthesis</keyword>
<dbReference type="InterPro" id="IPR006283">
    <property type="entry name" value="ThiL-like"/>
</dbReference>
<dbReference type="Gene3D" id="3.30.1330.10">
    <property type="entry name" value="PurM-like, N-terminal domain"/>
    <property type="match status" value="1"/>
</dbReference>
<dbReference type="HAMAP" id="MF_02128">
    <property type="entry name" value="TMP_kinase"/>
    <property type="match status" value="1"/>
</dbReference>
<dbReference type="EMBL" id="CP034662">
    <property type="protein sequence ID" value="AZQ93180.1"/>
    <property type="molecule type" value="Genomic_DNA"/>
</dbReference>
<dbReference type="InterPro" id="IPR010918">
    <property type="entry name" value="PurM-like_C_dom"/>
</dbReference>
<dbReference type="PANTHER" id="PTHR30270:SF0">
    <property type="entry name" value="THIAMINE-MONOPHOSPHATE KINASE"/>
    <property type="match status" value="1"/>
</dbReference>
<dbReference type="InterPro" id="IPR016188">
    <property type="entry name" value="PurM-like_N"/>
</dbReference>
<keyword evidence="2" id="KW-0547">Nucleotide-binding</keyword>
<dbReference type="GO" id="GO:0005524">
    <property type="term" value="F:ATP binding"/>
    <property type="evidence" value="ECO:0007669"/>
    <property type="project" value="UniProtKB-UniRule"/>
</dbReference>
<dbReference type="UniPathway" id="UPA00060">
    <property type="reaction ID" value="UER00142"/>
</dbReference>
<sequence>MSINPSPTMSEFSLIHTHFKHLTAPHQHTVLGIGDDCAISNIPSNSQLVSCVDTLVAGRHFVHETSPHAIAYKSVAVNLSDLASMGATPYAILVGLSLPKSMANDDFCQAFAGGLAAACTPFGVELIGGDTTSSPILTISVTALGFVPHGQAITRQGACVGDVVCVSGTVGLASLALHGILDDLHGDGHANRPPKSLPEKLRQAMQYPAPQVALGRQLIGFANSMIDISDGLGQDLGHILTASNVGAVIELDAIPSDALLDALPHAQKWQHQINGGDDYQLCLTMTKANFKQFNQSYPNSIFAIGEIVAQQGLTLMNHHQKVDLTVQGWEHF</sequence>
<feature type="binding site" evidence="2">
    <location>
        <position position="329"/>
    </location>
    <ligand>
        <name>substrate</name>
    </ligand>
</feature>
<feature type="binding site" evidence="2">
    <location>
        <position position="81"/>
    </location>
    <ligand>
        <name>Mg(2+)</name>
        <dbReference type="ChEBI" id="CHEBI:18420"/>
        <label>2</label>
    </ligand>
</feature>
<gene>
    <name evidence="2 5" type="primary">thiL</name>
    <name evidence="5" type="ORF">EJK53_2111</name>
</gene>
<keyword evidence="2" id="KW-0479">Metal-binding</keyword>